<proteinExistence type="predicted"/>
<dbReference type="EMBL" id="BAABRU010000006">
    <property type="protein sequence ID" value="GAA5528135.1"/>
    <property type="molecule type" value="Genomic_DNA"/>
</dbReference>
<dbReference type="RefSeq" id="WP_345721747.1">
    <property type="nucleotide sequence ID" value="NZ_BAABRU010000006.1"/>
</dbReference>
<sequence>MFRSEHLHIAGRLTIQQFTSAGELVEQISAHNDITVAGRTLVARLFNREKQGDVIQRVSTIQLGGSKAAFNPAHTALVQPIGITKIARIEQLDVTDSSNKPRIMLRLTGELGERDCNGELREAGLFTEDGVMYNRVIFDTITKSEQFKLTLIWEITF</sequence>
<name>A0ABP9WYC4_9CHLR</name>
<evidence type="ECO:0000313" key="1">
    <source>
        <dbReference type="EMBL" id="GAA5528135.1"/>
    </source>
</evidence>
<organism evidence="1 2">
    <name type="scientific">Herpetosiphon gulosus</name>
    <dbReference type="NCBI Taxonomy" id="1973496"/>
    <lineage>
        <taxon>Bacteria</taxon>
        <taxon>Bacillati</taxon>
        <taxon>Chloroflexota</taxon>
        <taxon>Chloroflexia</taxon>
        <taxon>Herpetosiphonales</taxon>
        <taxon>Herpetosiphonaceae</taxon>
        <taxon>Herpetosiphon</taxon>
    </lineage>
</organism>
<evidence type="ECO:0000313" key="2">
    <source>
        <dbReference type="Proteomes" id="UP001428290"/>
    </source>
</evidence>
<protein>
    <submittedName>
        <fullName evidence="1">Uncharacterized protein</fullName>
    </submittedName>
</protein>
<keyword evidence="2" id="KW-1185">Reference proteome</keyword>
<gene>
    <name evidence="1" type="ORF">Hgul01_01932</name>
</gene>
<dbReference type="Proteomes" id="UP001428290">
    <property type="component" value="Unassembled WGS sequence"/>
</dbReference>
<reference evidence="1 2" key="1">
    <citation type="submission" date="2024-02" db="EMBL/GenBank/DDBJ databases">
        <title>Herpetosiphon gulosus NBRC 112829.</title>
        <authorList>
            <person name="Ichikawa N."/>
            <person name="Katano-Makiyama Y."/>
            <person name="Hidaka K."/>
        </authorList>
    </citation>
    <scope>NUCLEOTIDE SEQUENCE [LARGE SCALE GENOMIC DNA]</scope>
    <source>
        <strain evidence="1 2">NBRC 112829</strain>
    </source>
</reference>
<accession>A0ABP9WYC4</accession>
<comment type="caution">
    <text evidence="1">The sequence shown here is derived from an EMBL/GenBank/DDBJ whole genome shotgun (WGS) entry which is preliminary data.</text>
</comment>